<keyword evidence="3" id="KW-1185">Reference proteome</keyword>
<evidence type="ECO:0000256" key="1">
    <source>
        <dbReference type="SAM" id="MobiDB-lite"/>
    </source>
</evidence>
<name>A0A2G4F2R3_9CYAN</name>
<dbReference type="OrthoDB" id="505288at2"/>
<organism evidence="2 3">
    <name type="scientific">Tychonema bourrellyi FEM_GT703</name>
    <dbReference type="NCBI Taxonomy" id="2040638"/>
    <lineage>
        <taxon>Bacteria</taxon>
        <taxon>Bacillati</taxon>
        <taxon>Cyanobacteriota</taxon>
        <taxon>Cyanophyceae</taxon>
        <taxon>Oscillatoriophycideae</taxon>
        <taxon>Oscillatoriales</taxon>
        <taxon>Microcoleaceae</taxon>
        <taxon>Tychonema</taxon>
    </lineage>
</organism>
<feature type="compositionally biased region" description="Basic and acidic residues" evidence="1">
    <location>
        <begin position="152"/>
        <end position="182"/>
    </location>
</feature>
<dbReference type="EMBL" id="NXIB02000033">
    <property type="protein sequence ID" value="PHX56039.1"/>
    <property type="molecule type" value="Genomic_DNA"/>
</dbReference>
<dbReference type="Proteomes" id="UP000226442">
    <property type="component" value="Unassembled WGS sequence"/>
</dbReference>
<evidence type="ECO:0000313" key="2">
    <source>
        <dbReference type="EMBL" id="PHX56039.1"/>
    </source>
</evidence>
<comment type="caution">
    <text evidence="2">The sequence shown here is derived from an EMBL/GenBank/DDBJ whole genome shotgun (WGS) entry which is preliminary data.</text>
</comment>
<sequence length="268" mass="30869">MQITDTLIKSEYANDQLDVAERARLQELESIVENGLQIFYEVGKALDEIREQKLYRETHKSFEAYCREKWAIARRTADQFIGAARVIENLSAIALKIPTKENQVRPLAGLSPELQLEIWQEALKLSPNGMPTGAAVQRLVDQRFPSGVAGRTPKETDSELEKLRSDNKRLREEVRQQNRDRDRRAAAVALEMEQLRAENRQLKAELLQRDKDWEIRLAVERRKIREEVRAELKAEYEGQINSLTQQLAEMTANYQSVLARLTALEGAK</sequence>
<reference evidence="2" key="1">
    <citation type="submission" date="2017-10" db="EMBL/GenBank/DDBJ databases">
        <title>Draft genome sequence of the planktic cyanobacteria Tychonema bourrellyi isolated from alpine lentic freshwater.</title>
        <authorList>
            <person name="Tett A."/>
            <person name="Armanini F."/>
            <person name="Asnicar F."/>
            <person name="Boscaini A."/>
            <person name="Pasolli E."/>
            <person name="Zolfo M."/>
            <person name="Donati C."/>
            <person name="Salmaso N."/>
            <person name="Segata N."/>
        </authorList>
    </citation>
    <scope>NUCLEOTIDE SEQUENCE</scope>
    <source>
        <strain evidence="2">FEM_GT703</strain>
    </source>
</reference>
<gene>
    <name evidence="2" type="ORF">CP500_007765</name>
</gene>
<dbReference type="AlphaFoldDB" id="A0A2G4F2R3"/>
<proteinExistence type="predicted"/>
<accession>A0A2G4F2R3</accession>
<feature type="region of interest" description="Disordered" evidence="1">
    <location>
        <begin position="145"/>
        <end position="182"/>
    </location>
</feature>
<evidence type="ECO:0000313" key="3">
    <source>
        <dbReference type="Proteomes" id="UP000226442"/>
    </source>
</evidence>
<evidence type="ECO:0008006" key="4">
    <source>
        <dbReference type="Google" id="ProtNLM"/>
    </source>
</evidence>
<protein>
    <recommendedName>
        <fullName evidence="4">DUF3102 domain-containing protein</fullName>
    </recommendedName>
</protein>
<dbReference type="RefSeq" id="WP_096828893.1">
    <property type="nucleotide sequence ID" value="NZ_NXIB02000033.1"/>
</dbReference>